<evidence type="ECO:0000313" key="4">
    <source>
        <dbReference type="Proteomes" id="UP000236743"/>
    </source>
</evidence>
<dbReference type="PRINTS" id="PR01714">
    <property type="entry name" value="2FE2SRDCTASE"/>
</dbReference>
<dbReference type="InterPro" id="IPR022770">
    <property type="entry name" value="IucA/IucC-like_C"/>
</dbReference>
<gene>
    <name evidence="3" type="ORF">SAMN04488115_108214</name>
</gene>
<organism evidence="3 4">
    <name type="scientific">Bosea lathyri</name>
    <dbReference type="NCBI Taxonomy" id="1036778"/>
    <lineage>
        <taxon>Bacteria</taxon>
        <taxon>Pseudomonadati</taxon>
        <taxon>Pseudomonadota</taxon>
        <taxon>Alphaproteobacteria</taxon>
        <taxon>Hyphomicrobiales</taxon>
        <taxon>Boseaceae</taxon>
        <taxon>Bosea</taxon>
    </lineage>
</organism>
<dbReference type="GO" id="GO:0003824">
    <property type="term" value="F:catalytic activity"/>
    <property type="evidence" value="ECO:0007669"/>
    <property type="project" value="UniProtKB-ARBA"/>
</dbReference>
<sequence length="249" mass="27253">MISSLAQHLPEALAWYGDKLVLPGEHSNAIPGTVLLDKAGAERLMERFAKTHPGGDRRALVSMWTQWHFGMLIIPATAAILLLDRDLPVALDEVGIVPHDEGRTAALVVAHEGRPCDVDGPRYSRLFDGHIAPLIAHFAGHFSVSPRLLWTNAAAIFEWTLQQVAATGEAAPEALAEGFALLEAQTDARGKRSLMLDAVRYPLQDGEPTRQRKICCLRYLLPGVAHCGSLCPLPEATVERERRALPEVR</sequence>
<dbReference type="NCBIfam" id="TIGR03951">
    <property type="entry name" value="Fe_III_red_FhuF"/>
    <property type="match status" value="1"/>
</dbReference>
<evidence type="ECO:0000313" key="3">
    <source>
        <dbReference type="EMBL" id="SEG65833.1"/>
    </source>
</evidence>
<dbReference type="InterPro" id="IPR008090">
    <property type="entry name" value="Fe_iron_reduct"/>
</dbReference>
<dbReference type="Proteomes" id="UP000236743">
    <property type="component" value="Unassembled WGS sequence"/>
</dbReference>
<dbReference type="Pfam" id="PF06276">
    <property type="entry name" value="FhuF"/>
    <property type="match status" value="1"/>
</dbReference>
<evidence type="ECO:0000259" key="1">
    <source>
        <dbReference type="Pfam" id="PF06276"/>
    </source>
</evidence>
<protein>
    <submittedName>
        <fullName evidence="3">Ferric iron reductase protein FhuF</fullName>
    </submittedName>
</protein>
<evidence type="ECO:0000259" key="2">
    <source>
        <dbReference type="Pfam" id="PF11575"/>
    </source>
</evidence>
<accession>A0A1H6BYX0</accession>
<dbReference type="Pfam" id="PF11575">
    <property type="entry name" value="FhuF_C"/>
    <property type="match status" value="1"/>
</dbReference>
<dbReference type="AlphaFoldDB" id="A0A1H6BYX0"/>
<proteinExistence type="predicted"/>
<name>A0A1H6BYX0_9HYPH</name>
<feature type="domain" description="Aerobactin siderophore biosynthesis IucA/IucC-like C-terminal" evidence="1">
    <location>
        <begin position="62"/>
        <end position="198"/>
    </location>
</feature>
<reference evidence="3 4" key="1">
    <citation type="submission" date="2016-10" db="EMBL/GenBank/DDBJ databases">
        <authorList>
            <person name="de Groot N.N."/>
        </authorList>
    </citation>
    <scope>NUCLEOTIDE SEQUENCE [LARGE SCALE GENOMIC DNA]</scope>
    <source>
        <strain evidence="3 4">DSM 26656</strain>
    </source>
</reference>
<dbReference type="GO" id="GO:0051537">
    <property type="term" value="F:2 iron, 2 sulfur cluster binding"/>
    <property type="evidence" value="ECO:0007669"/>
    <property type="project" value="InterPro"/>
</dbReference>
<dbReference type="RefSeq" id="WP_146071433.1">
    <property type="nucleotide sequence ID" value="NZ_FNUY01000008.1"/>
</dbReference>
<feature type="domain" description="Ferric siderophore reductase C-terminal" evidence="2">
    <location>
        <begin position="212"/>
        <end position="233"/>
    </location>
</feature>
<dbReference type="EMBL" id="FNUY01000008">
    <property type="protein sequence ID" value="SEG65833.1"/>
    <property type="molecule type" value="Genomic_DNA"/>
</dbReference>
<dbReference type="OrthoDB" id="8993954at2"/>
<dbReference type="InterPro" id="IPR024726">
    <property type="entry name" value="FhuF_C"/>
</dbReference>
<keyword evidence="4" id="KW-1185">Reference proteome</keyword>